<dbReference type="InterPro" id="IPR000182">
    <property type="entry name" value="GNAT_dom"/>
</dbReference>
<dbReference type="Gene3D" id="3.40.1160.10">
    <property type="entry name" value="Acetylglutamate kinase-like"/>
    <property type="match status" value="1"/>
</dbReference>
<reference evidence="8" key="1">
    <citation type="journal article" date="2019" name="Int. J. Syst. Evol. Microbiol.">
        <title>The Global Catalogue of Microorganisms (GCM) 10K type strain sequencing project: providing services to taxonomists for standard genome sequencing and annotation.</title>
        <authorList>
            <consortium name="The Broad Institute Genomics Platform"/>
            <consortium name="The Broad Institute Genome Sequencing Center for Infectious Disease"/>
            <person name="Wu L."/>
            <person name="Ma J."/>
        </authorList>
    </citation>
    <scope>NUCLEOTIDE SEQUENCE [LARGE SCALE GENOMIC DNA]</scope>
    <source>
        <strain evidence="8">KCTC 22245</strain>
    </source>
</reference>
<evidence type="ECO:0000256" key="3">
    <source>
        <dbReference type="ARBA" id="ARBA00022679"/>
    </source>
</evidence>
<accession>A0ABV7M8D8</accession>
<dbReference type="PANTHER" id="PTHR23342">
    <property type="entry name" value="N-ACETYLGLUTAMATE SYNTHASE"/>
    <property type="match status" value="1"/>
</dbReference>
<evidence type="ECO:0000259" key="6">
    <source>
        <dbReference type="PROSITE" id="PS51731"/>
    </source>
</evidence>
<evidence type="ECO:0000256" key="1">
    <source>
        <dbReference type="ARBA" id="ARBA00004828"/>
    </source>
</evidence>
<sequence>MPETSFRDRVSLLLGGLEEGREVRAYLRRFSRRDDGCFAVVKVGGAILEQELGPLADALALLQLLGLPPVVVFGAGPQLDRELGEAGIELQRRDGLRVTPGEAVPLIARETGRMTLALQSALRSHGAAALALPMGTVTARIIDEERYGCVGDVASVDGDAVLGVLETGAVPLLSCIHPDEKGRLLNVNADGVARALSSELKPQKIVFVTGTGGVLDGAGALIDSINLAAEGDALFASDWLEGGMRHKLSEIAELLSHLPPSSSVSITSASGLVRELFTHSGQGTLIRQGEAIRVAEQADPQQLQPLIEAAFGKTLKPDYWKNIEPVRVLTSEHGRGCAIVTRLGSVDVLDKFVVSAEARGEGLAKSLWRQLSDLSPEMIWRSRSGNAFNAFYSAVADGFVRRGAWVVYWTGRGVEGRVPELADVLASKPGDFEGET</sequence>
<feature type="domain" description="N-acetyltransferase" evidence="5">
    <location>
        <begin position="290"/>
        <end position="431"/>
    </location>
</feature>
<comment type="catalytic activity">
    <reaction evidence="4">
        <text>N-acetyl-L-glutamate + ATP = N-acetyl-L-glutamyl 5-phosphate + ADP</text>
        <dbReference type="Rhea" id="RHEA:14629"/>
        <dbReference type="ChEBI" id="CHEBI:30616"/>
        <dbReference type="ChEBI" id="CHEBI:44337"/>
        <dbReference type="ChEBI" id="CHEBI:57936"/>
        <dbReference type="ChEBI" id="CHEBI:456216"/>
        <dbReference type="EC" id="2.7.2.8"/>
    </reaction>
</comment>
<name>A0ABV7M8D8_9PROT</name>
<dbReference type="InterPro" id="IPR006855">
    <property type="entry name" value="Vertebrate-like_GNAT_dom"/>
</dbReference>
<evidence type="ECO:0000313" key="8">
    <source>
        <dbReference type="Proteomes" id="UP001595607"/>
    </source>
</evidence>
<keyword evidence="8" id="KW-1185">Reference proteome</keyword>
<protein>
    <recommendedName>
        <fullName evidence="2">acetylglutamate kinase</fullName>
        <ecNumber evidence="2">2.7.2.8</ecNumber>
    </recommendedName>
</protein>
<comment type="pathway">
    <text evidence="1">Amino-acid biosynthesis; L-arginine biosynthesis; N(2)-acetyl-L-ornithine from L-glutamate: step 2/4.</text>
</comment>
<feature type="domain" description="N-acetyltransferase" evidence="6">
    <location>
        <begin position="287"/>
        <end position="433"/>
    </location>
</feature>
<dbReference type="SUPFAM" id="SSF55729">
    <property type="entry name" value="Acyl-CoA N-acyltransferases (Nat)"/>
    <property type="match status" value="1"/>
</dbReference>
<dbReference type="InterPro" id="IPR001048">
    <property type="entry name" value="Asp/Glu/Uridylate_kinase"/>
</dbReference>
<dbReference type="EMBL" id="JBHRVA010000001">
    <property type="protein sequence ID" value="MFC3301152.1"/>
    <property type="molecule type" value="Genomic_DNA"/>
</dbReference>
<dbReference type="PROSITE" id="PS51731">
    <property type="entry name" value="GNAT_NAGS"/>
    <property type="match status" value="1"/>
</dbReference>
<dbReference type="PIRSF" id="PIRSF036441">
    <property type="entry name" value="NAGK_DUF619"/>
    <property type="match status" value="1"/>
</dbReference>
<dbReference type="InterPro" id="IPR016181">
    <property type="entry name" value="Acyl_CoA_acyltransferase"/>
</dbReference>
<proteinExistence type="predicted"/>
<dbReference type="SUPFAM" id="SSF53633">
    <property type="entry name" value="Carbamate kinase-like"/>
    <property type="match status" value="1"/>
</dbReference>
<keyword evidence="3 7" id="KW-0808">Transferase</keyword>
<dbReference type="GO" id="GO:0003991">
    <property type="term" value="F:acetylglutamate kinase activity"/>
    <property type="evidence" value="ECO:0007669"/>
    <property type="project" value="UniProtKB-EC"/>
</dbReference>
<dbReference type="Gene3D" id="3.40.630.30">
    <property type="match status" value="1"/>
</dbReference>
<comment type="caution">
    <text evidence="7">The sequence shown here is derived from an EMBL/GenBank/DDBJ whole genome shotgun (WGS) entry which is preliminary data.</text>
</comment>
<dbReference type="Pfam" id="PF00696">
    <property type="entry name" value="AA_kinase"/>
    <property type="match status" value="1"/>
</dbReference>
<dbReference type="PROSITE" id="PS51186">
    <property type="entry name" value="GNAT"/>
    <property type="match status" value="1"/>
</dbReference>
<evidence type="ECO:0000256" key="4">
    <source>
        <dbReference type="ARBA" id="ARBA00048141"/>
    </source>
</evidence>
<gene>
    <name evidence="7" type="ORF">ACFONP_00215</name>
</gene>
<keyword evidence="7" id="KW-0418">Kinase</keyword>
<organism evidence="7 8">
    <name type="scientific">Parvularcula lutaonensis</name>
    <dbReference type="NCBI Taxonomy" id="491923"/>
    <lineage>
        <taxon>Bacteria</taxon>
        <taxon>Pseudomonadati</taxon>
        <taxon>Pseudomonadota</taxon>
        <taxon>Alphaproteobacteria</taxon>
        <taxon>Parvularculales</taxon>
        <taxon>Parvularculaceae</taxon>
        <taxon>Parvularcula</taxon>
    </lineage>
</organism>
<dbReference type="PANTHER" id="PTHR23342:SF0">
    <property type="entry name" value="N-ACETYLGLUTAMATE SYNTHASE, MITOCHONDRIAL"/>
    <property type="match status" value="1"/>
</dbReference>
<dbReference type="InterPro" id="IPR011242">
    <property type="entry name" value="ArgB_GNAT"/>
</dbReference>
<dbReference type="Pfam" id="PF04768">
    <property type="entry name" value="NAT"/>
    <property type="match status" value="1"/>
</dbReference>
<dbReference type="Proteomes" id="UP001595607">
    <property type="component" value="Unassembled WGS sequence"/>
</dbReference>
<evidence type="ECO:0000256" key="2">
    <source>
        <dbReference type="ARBA" id="ARBA00013065"/>
    </source>
</evidence>
<dbReference type="RefSeq" id="WP_189577152.1">
    <property type="nucleotide sequence ID" value="NZ_BMXU01000003.1"/>
</dbReference>
<evidence type="ECO:0000313" key="7">
    <source>
        <dbReference type="EMBL" id="MFC3301152.1"/>
    </source>
</evidence>
<dbReference type="InterPro" id="IPR036393">
    <property type="entry name" value="AceGlu_kinase-like_sf"/>
</dbReference>
<evidence type="ECO:0000259" key="5">
    <source>
        <dbReference type="PROSITE" id="PS51186"/>
    </source>
</evidence>
<dbReference type="EC" id="2.7.2.8" evidence="2"/>
<dbReference type="NCBIfam" id="NF003387">
    <property type="entry name" value="PRK04531.1-2"/>
    <property type="match status" value="1"/>
</dbReference>